<evidence type="ECO:0000256" key="1">
    <source>
        <dbReference type="SAM" id="SignalP"/>
    </source>
</evidence>
<dbReference type="PANTHER" id="PTHR21454:SF44">
    <property type="entry name" value="EXPP1 PROTEIN"/>
    <property type="match status" value="1"/>
</dbReference>
<keyword evidence="1" id="KW-0732">Signal</keyword>
<dbReference type="EMBL" id="KK786231">
    <property type="protein sequence ID" value="KDO39918.1"/>
    <property type="molecule type" value="Genomic_DNA"/>
</dbReference>
<protein>
    <recommendedName>
        <fullName evidence="4">Expp1 protein</fullName>
    </recommendedName>
</protein>
<evidence type="ECO:0000313" key="2">
    <source>
        <dbReference type="EMBL" id="KDO39918.1"/>
    </source>
</evidence>
<dbReference type="PaxDb" id="2711-XP_006480155.1"/>
<dbReference type="GO" id="GO:0017183">
    <property type="term" value="P:protein histidyl modification to diphthamide"/>
    <property type="evidence" value="ECO:0007669"/>
    <property type="project" value="InterPro"/>
</dbReference>
<dbReference type="GO" id="GO:0046872">
    <property type="term" value="F:metal ion binding"/>
    <property type="evidence" value="ECO:0007669"/>
    <property type="project" value="InterPro"/>
</dbReference>
<gene>
    <name evidence="2" type="ORF">CISIN_1g040802mg</name>
</gene>
<keyword evidence="3" id="KW-1185">Reference proteome</keyword>
<name>A0A067DAP3_CITSI</name>
<evidence type="ECO:0008006" key="4">
    <source>
        <dbReference type="Google" id="ProtNLM"/>
    </source>
</evidence>
<dbReference type="eggNOG" id="ENOG502QQ68">
    <property type="taxonomic scope" value="Eukaryota"/>
</dbReference>
<accession>A0A067DAP3</accession>
<organism evidence="2 3">
    <name type="scientific">Citrus sinensis</name>
    <name type="common">Sweet orange</name>
    <name type="synonym">Citrus aurantium var. sinensis</name>
    <dbReference type="NCBI Taxonomy" id="2711"/>
    <lineage>
        <taxon>Eukaryota</taxon>
        <taxon>Viridiplantae</taxon>
        <taxon>Streptophyta</taxon>
        <taxon>Embryophyta</taxon>
        <taxon>Tracheophyta</taxon>
        <taxon>Spermatophyta</taxon>
        <taxon>Magnoliopsida</taxon>
        <taxon>eudicotyledons</taxon>
        <taxon>Gunneridae</taxon>
        <taxon>Pentapetalae</taxon>
        <taxon>rosids</taxon>
        <taxon>malvids</taxon>
        <taxon>Sapindales</taxon>
        <taxon>Rutaceae</taxon>
        <taxon>Aurantioideae</taxon>
        <taxon>Citrus</taxon>
    </lineage>
</organism>
<feature type="chain" id="PRO_5001635412" description="Expp1 protein" evidence="1">
    <location>
        <begin position="34"/>
        <end position="245"/>
    </location>
</feature>
<sequence length="245" mass="27310">MGKCGSHMMRRRMIMVTVHMMIVVMMIKNYAYADTNIIFNPCDDSKVKRWDGFTFGLAFSTKEAFFLDQIQLSPCDSRLALPTKNAKLAIFRPKVDEISLLTIDDTNFNPILSGGYVVAFAGRKYAARSAPTLVADSTHTVTNLTLVLEFQQGTLENLYWKSLGCDSCSGETSVCINNTVCAVPNLKCRNHGGPIDCNIGIQLTFSGTDEKRQVLNSWYEVENLRKLSLYDLYSNVAEAVPGHPQ</sequence>
<dbReference type="AlphaFoldDB" id="A0A067DAP3"/>
<dbReference type="InterPro" id="IPR044248">
    <property type="entry name" value="DPH3/4-like"/>
</dbReference>
<feature type="signal peptide" evidence="1">
    <location>
        <begin position="1"/>
        <end position="33"/>
    </location>
</feature>
<evidence type="ECO:0000313" key="3">
    <source>
        <dbReference type="Proteomes" id="UP000027120"/>
    </source>
</evidence>
<dbReference type="PANTHER" id="PTHR21454">
    <property type="entry name" value="DPH3 HOMOLOG-RELATED"/>
    <property type="match status" value="1"/>
</dbReference>
<dbReference type="Proteomes" id="UP000027120">
    <property type="component" value="Unassembled WGS sequence"/>
</dbReference>
<proteinExistence type="predicted"/>
<dbReference type="STRING" id="2711.A0A067DAP3"/>
<reference evidence="2 3" key="1">
    <citation type="submission" date="2014-04" db="EMBL/GenBank/DDBJ databases">
        <authorList>
            <consortium name="International Citrus Genome Consortium"/>
            <person name="Gmitter F."/>
            <person name="Chen C."/>
            <person name="Farmerie W."/>
            <person name="Harkins T."/>
            <person name="Desany B."/>
            <person name="Mohiuddin M."/>
            <person name="Kodira C."/>
            <person name="Borodovsky M."/>
            <person name="Lomsadze A."/>
            <person name="Burns P."/>
            <person name="Jenkins J."/>
            <person name="Prochnik S."/>
            <person name="Shu S."/>
            <person name="Chapman J."/>
            <person name="Pitluck S."/>
            <person name="Schmutz J."/>
            <person name="Rokhsar D."/>
        </authorList>
    </citation>
    <scope>NUCLEOTIDE SEQUENCE</scope>
</reference>